<evidence type="ECO:0000313" key="1">
    <source>
        <dbReference type="EMBL" id="MDR8263939.1"/>
    </source>
</evidence>
<keyword evidence="1" id="KW-0645">Protease</keyword>
<reference evidence="1" key="1">
    <citation type="submission" date="2019-07" db="EMBL/GenBank/DDBJ databases">
        <title>Biological characteristics of mucoid Acinetobacter baumannii from a general hospital in China.</title>
        <authorList>
            <person name="Hua X."/>
            <person name="Yu Y."/>
        </authorList>
    </citation>
    <scope>NUCLEOTIDE SEQUENCE [LARGE SCALE GENOMIC DNA]</scope>
    <source>
        <strain evidence="1">N41</strain>
    </source>
</reference>
<protein>
    <submittedName>
        <fullName evidence="1">Protease</fullName>
    </submittedName>
</protein>
<dbReference type="EMBL" id="VMBB01001264">
    <property type="protein sequence ID" value="MDR8263939.1"/>
    <property type="molecule type" value="Genomic_DNA"/>
</dbReference>
<organism evidence="1">
    <name type="scientific">Acinetobacter baumannii</name>
    <dbReference type="NCBI Taxonomy" id="470"/>
    <lineage>
        <taxon>Bacteria</taxon>
        <taxon>Pseudomonadati</taxon>
        <taxon>Pseudomonadota</taxon>
        <taxon>Gammaproteobacteria</taxon>
        <taxon>Moraxellales</taxon>
        <taxon>Moraxellaceae</taxon>
        <taxon>Acinetobacter</taxon>
        <taxon>Acinetobacter calcoaceticus/baumannii complex</taxon>
    </lineage>
</organism>
<gene>
    <name evidence="1" type="ORF">FPK87_26325</name>
</gene>
<feature type="non-terminal residue" evidence="1">
    <location>
        <position position="50"/>
    </location>
</feature>
<keyword evidence="1" id="KW-0378">Hydrolase</keyword>
<dbReference type="GO" id="GO:0008233">
    <property type="term" value="F:peptidase activity"/>
    <property type="evidence" value="ECO:0007669"/>
    <property type="project" value="UniProtKB-KW"/>
</dbReference>
<name>A0ABD5DJ66_ACIBA</name>
<dbReference type="GO" id="GO:0006508">
    <property type="term" value="P:proteolysis"/>
    <property type="evidence" value="ECO:0007669"/>
    <property type="project" value="UniProtKB-KW"/>
</dbReference>
<comment type="caution">
    <text evidence="1">The sequence shown here is derived from an EMBL/GenBank/DDBJ whole genome shotgun (WGS) entry which is preliminary data.</text>
</comment>
<proteinExistence type="predicted"/>
<sequence length="50" mass="5510">MVLLYRILRLALSGSCSRLNTLQGKYPPSSWNYLIDHPDSGGSMSKKIAA</sequence>
<dbReference type="AlphaFoldDB" id="A0ABD5DJ66"/>
<accession>A0ABD5DJ66</accession>